<sequence length="424" mass="43016">MPHAARSALHRGSPTSRSTSLAGPSGTTQGRARGTVTALVGVGAVVVLGLVAACAPLPYEPPATPSAEASQDAAPVDATPAETADQTRGAPACTTLEESRVAGGGSDVDPPSFPTGPTTATFADDAIHPIADAPAPQLPVTVESVDGRQVEITDVSRIIPVDLYGTLGEIVYSLGLGDNVVGRDLPTGFPEAADVPVVTGAGHALDVEAILGLDPSVILTDATILTDDVRGQLESSGIPVVYLDEARTLDGVDDRIRAVATALGVPEQGEALVERTDRQICAALGAVPQDTGTPRVAFLYLRGSNIKMLFGPGSGADDLIQEIGGEDAGTAIGLTQQYAPVTSEAIISAAPDAYLVMTDGLESMGGLDAMMAIPGLAQTPAGEARRVVDMDGSRLLTFGPRTGSTIASLVEAFYGVPAPELPAS</sequence>
<dbReference type="Gene3D" id="3.40.50.1980">
    <property type="entry name" value="Nitrogenase molybdenum iron protein domain"/>
    <property type="match status" value="2"/>
</dbReference>
<dbReference type="InterPro" id="IPR050902">
    <property type="entry name" value="ABC_Transporter_SBP"/>
</dbReference>
<dbReference type="SUPFAM" id="SSF53807">
    <property type="entry name" value="Helical backbone' metal receptor"/>
    <property type="match status" value="1"/>
</dbReference>
<dbReference type="Pfam" id="PF01497">
    <property type="entry name" value="Peripla_BP_2"/>
    <property type="match status" value="1"/>
</dbReference>
<keyword evidence="3" id="KW-0812">Transmembrane</keyword>
<accession>A0A4Y4E2U8</accession>
<evidence type="ECO:0000313" key="6">
    <source>
        <dbReference type="Proteomes" id="UP000316659"/>
    </source>
</evidence>
<reference evidence="5 6" key="1">
    <citation type="submission" date="2019-06" db="EMBL/GenBank/DDBJ databases">
        <title>Whole genome shotgun sequence of Cellulosimicrobium cellulans NBRC 15516.</title>
        <authorList>
            <person name="Hosoyama A."/>
            <person name="Uohara A."/>
            <person name="Ohji S."/>
            <person name="Ichikawa N."/>
        </authorList>
    </citation>
    <scope>NUCLEOTIDE SEQUENCE [LARGE SCALE GENOMIC DNA]</scope>
    <source>
        <strain evidence="5 6">NBRC 15516</strain>
    </source>
</reference>
<dbReference type="InterPro" id="IPR002491">
    <property type="entry name" value="ABC_transptr_periplasmic_BD"/>
</dbReference>
<feature type="transmembrane region" description="Helical" evidence="3">
    <location>
        <begin position="36"/>
        <end position="59"/>
    </location>
</feature>
<evidence type="ECO:0000259" key="4">
    <source>
        <dbReference type="PROSITE" id="PS50983"/>
    </source>
</evidence>
<dbReference type="Proteomes" id="UP000316659">
    <property type="component" value="Unassembled WGS sequence"/>
</dbReference>
<dbReference type="PANTHER" id="PTHR30535">
    <property type="entry name" value="VITAMIN B12-BINDING PROTEIN"/>
    <property type="match status" value="1"/>
</dbReference>
<dbReference type="PROSITE" id="PS50983">
    <property type="entry name" value="FE_B12_PBP"/>
    <property type="match status" value="1"/>
</dbReference>
<dbReference type="EMBL" id="BJNZ01000014">
    <property type="protein sequence ID" value="GED10354.1"/>
    <property type="molecule type" value="Genomic_DNA"/>
</dbReference>
<keyword evidence="3" id="KW-1133">Transmembrane helix</keyword>
<evidence type="ECO:0000313" key="5">
    <source>
        <dbReference type="EMBL" id="GED10354.1"/>
    </source>
</evidence>
<keyword evidence="3" id="KW-0472">Membrane</keyword>
<protein>
    <recommendedName>
        <fullName evidence="4">Fe/B12 periplasmic-binding domain-containing protein</fullName>
    </recommendedName>
</protein>
<feature type="region of interest" description="Disordered" evidence="2">
    <location>
        <begin position="1"/>
        <end position="31"/>
    </location>
</feature>
<feature type="domain" description="Fe/B12 periplasmic-binding" evidence="4">
    <location>
        <begin position="159"/>
        <end position="421"/>
    </location>
</feature>
<comment type="caution">
    <text evidence="5">The sequence shown here is derived from an EMBL/GenBank/DDBJ whole genome shotgun (WGS) entry which is preliminary data.</text>
</comment>
<proteinExistence type="inferred from homology"/>
<evidence type="ECO:0000256" key="3">
    <source>
        <dbReference type="SAM" id="Phobius"/>
    </source>
</evidence>
<comment type="similarity">
    <text evidence="1">Belongs to the bacterial solute-binding protein 8 family.</text>
</comment>
<gene>
    <name evidence="5" type="ORF">CCE02nite_23530</name>
</gene>
<dbReference type="AlphaFoldDB" id="A0A4Y4E2U8"/>
<dbReference type="RefSeq" id="WP_141389823.1">
    <property type="nucleotide sequence ID" value="NZ_BJNZ01000014.1"/>
</dbReference>
<name>A0A4Y4E2U8_CELCE</name>
<organism evidence="5 6">
    <name type="scientific">Cellulosimicrobium cellulans</name>
    <name type="common">Arthrobacter luteus</name>
    <dbReference type="NCBI Taxonomy" id="1710"/>
    <lineage>
        <taxon>Bacteria</taxon>
        <taxon>Bacillati</taxon>
        <taxon>Actinomycetota</taxon>
        <taxon>Actinomycetes</taxon>
        <taxon>Micrococcales</taxon>
        <taxon>Promicromonosporaceae</taxon>
        <taxon>Cellulosimicrobium</taxon>
    </lineage>
</organism>
<dbReference type="PANTHER" id="PTHR30535:SF4">
    <property type="entry name" value="HEMIN-BINDING PERIPLASMIC PROTEIN HMUT"/>
    <property type="match status" value="1"/>
</dbReference>
<feature type="compositionally biased region" description="Polar residues" evidence="2">
    <location>
        <begin position="13"/>
        <end position="30"/>
    </location>
</feature>
<feature type="region of interest" description="Disordered" evidence="2">
    <location>
        <begin position="63"/>
        <end position="90"/>
    </location>
</feature>
<evidence type="ECO:0000256" key="1">
    <source>
        <dbReference type="ARBA" id="ARBA00008814"/>
    </source>
</evidence>
<evidence type="ECO:0000256" key="2">
    <source>
        <dbReference type="SAM" id="MobiDB-lite"/>
    </source>
</evidence>